<dbReference type="AlphaFoldDB" id="A0A1G5ZYM7"/>
<dbReference type="PANTHER" id="PTHR33055:SF13">
    <property type="entry name" value="TRANSPOSASE"/>
    <property type="match status" value="1"/>
</dbReference>
<dbReference type="InterPro" id="IPR047650">
    <property type="entry name" value="Transpos_IS110"/>
</dbReference>
<keyword evidence="1" id="KW-0175">Coiled coil</keyword>
<protein>
    <submittedName>
        <fullName evidence="3">Transposase</fullName>
    </submittedName>
</protein>
<name>A0A1G5ZYM7_9HYPH</name>
<evidence type="ECO:0000313" key="4">
    <source>
        <dbReference type="Proteomes" id="UP000198588"/>
    </source>
</evidence>
<dbReference type="STRING" id="1165689.SAMN02927914_06755"/>
<evidence type="ECO:0000313" key="3">
    <source>
        <dbReference type="EMBL" id="SDA99859.1"/>
    </source>
</evidence>
<dbReference type="InterPro" id="IPR002525">
    <property type="entry name" value="Transp_IS110-like_N"/>
</dbReference>
<dbReference type="EMBL" id="FMXM01000065">
    <property type="protein sequence ID" value="SDA99859.1"/>
    <property type="molecule type" value="Genomic_DNA"/>
</dbReference>
<reference evidence="3 4" key="1">
    <citation type="submission" date="2016-10" db="EMBL/GenBank/DDBJ databases">
        <authorList>
            <person name="de Groot N.N."/>
        </authorList>
    </citation>
    <scope>NUCLEOTIDE SEQUENCE [LARGE SCALE GENOMIC DNA]</scope>
    <source>
        <strain evidence="3 4">CGMCC 1.12097</strain>
    </source>
</reference>
<feature type="coiled-coil region" evidence="1">
    <location>
        <begin position="154"/>
        <end position="181"/>
    </location>
</feature>
<feature type="domain" description="Transposase IS110-like N-terminal" evidence="2">
    <location>
        <begin position="6"/>
        <end position="144"/>
    </location>
</feature>
<dbReference type="GO" id="GO:0004803">
    <property type="term" value="F:transposase activity"/>
    <property type="evidence" value="ECO:0007669"/>
    <property type="project" value="InterPro"/>
</dbReference>
<gene>
    <name evidence="3" type="ORF">SAMN02927914_06755</name>
</gene>
<proteinExistence type="predicted"/>
<evidence type="ECO:0000256" key="1">
    <source>
        <dbReference type="SAM" id="Coils"/>
    </source>
</evidence>
<dbReference type="GO" id="GO:0003677">
    <property type="term" value="F:DNA binding"/>
    <property type="evidence" value="ECO:0007669"/>
    <property type="project" value="InterPro"/>
</dbReference>
<evidence type="ECO:0000259" key="2">
    <source>
        <dbReference type="Pfam" id="PF01548"/>
    </source>
</evidence>
<dbReference type="GO" id="GO:0006313">
    <property type="term" value="P:DNA transposition"/>
    <property type="evidence" value="ECO:0007669"/>
    <property type="project" value="InterPro"/>
</dbReference>
<dbReference type="Pfam" id="PF01548">
    <property type="entry name" value="DEDD_Tnp_IS110"/>
    <property type="match status" value="1"/>
</dbReference>
<dbReference type="PANTHER" id="PTHR33055">
    <property type="entry name" value="TRANSPOSASE FOR INSERTION SEQUENCE ELEMENT IS1111A"/>
    <property type="match status" value="1"/>
</dbReference>
<dbReference type="Proteomes" id="UP000198588">
    <property type="component" value="Unassembled WGS sequence"/>
</dbReference>
<organism evidence="3 4">
    <name type="scientific">Mesorhizobium qingshengii</name>
    <dbReference type="NCBI Taxonomy" id="1165689"/>
    <lineage>
        <taxon>Bacteria</taxon>
        <taxon>Pseudomonadati</taxon>
        <taxon>Pseudomonadota</taxon>
        <taxon>Alphaproteobacteria</taxon>
        <taxon>Hyphomicrobiales</taxon>
        <taxon>Phyllobacteriaceae</taxon>
        <taxon>Mesorhizobium</taxon>
    </lineage>
</organism>
<accession>A0A1G5ZYM7</accession>
<sequence length="217" mass="23699">MNRIICGVDVSKDWLDAHVWPSGAIERFANDATGIAALWLFCRSHGTALAVMEASGGYERLGFMLLWAHGMPCALVNARSVRRFAEAMGYLEKTDRIDAAVIAHYSAVKKIVPTPPPSNSQQRLAALVGRLCQVVGDTTINKQRKSAARDAEACASIEAMLAFLKREQRRLEGEIASMIDDDPLWATAGVGLSFAQGCGWPHRCPPDGRTARDRPHL</sequence>